<feature type="signal peptide" evidence="1">
    <location>
        <begin position="1"/>
        <end position="25"/>
    </location>
</feature>
<organism evidence="2 3">
    <name type="scientific">Goodea atripinnis</name>
    <dbReference type="NCBI Taxonomy" id="208336"/>
    <lineage>
        <taxon>Eukaryota</taxon>
        <taxon>Metazoa</taxon>
        <taxon>Chordata</taxon>
        <taxon>Craniata</taxon>
        <taxon>Vertebrata</taxon>
        <taxon>Euteleostomi</taxon>
        <taxon>Actinopterygii</taxon>
        <taxon>Neopterygii</taxon>
        <taxon>Teleostei</taxon>
        <taxon>Neoteleostei</taxon>
        <taxon>Acanthomorphata</taxon>
        <taxon>Ovalentaria</taxon>
        <taxon>Atherinomorphae</taxon>
        <taxon>Cyprinodontiformes</taxon>
        <taxon>Goodeidae</taxon>
        <taxon>Goodea</taxon>
    </lineage>
</organism>
<proteinExistence type="predicted"/>
<evidence type="ECO:0000313" key="3">
    <source>
        <dbReference type="Proteomes" id="UP001476798"/>
    </source>
</evidence>
<dbReference type="EMBL" id="JAHRIO010000129">
    <property type="protein sequence ID" value="MEQ2157599.1"/>
    <property type="molecule type" value="Genomic_DNA"/>
</dbReference>
<evidence type="ECO:0000256" key="1">
    <source>
        <dbReference type="SAM" id="SignalP"/>
    </source>
</evidence>
<evidence type="ECO:0008006" key="4">
    <source>
        <dbReference type="Google" id="ProtNLM"/>
    </source>
</evidence>
<reference evidence="2 3" key="1">
    <citation type="submission" date="2021-06" db="EMBL/GenBank/DDBJ databases">
        <authorList>
            <person name="Palmer J.M."/>
        </authorList>
    </citation>
    <scope>NUCLEOTIDE SEQUENCE [LARGE SCALE GENOMIC DNA]</scope>
    <source>
        <strain evidence="2 3">GA_2019</strain>
        <tissue evidence="2">Muscle</tissue>
    </source>
</reference>
<name>A0ABV0MES8_9TELE</name>
<evidence type="ECO:0000313" key="2">
    <source>
        <dbReference type="EMBL" id="MEQ2157599.1"/>
    </source>
</evidence>
<keyword evidence="3" id="KW-1185">Reference proteome</keyword>
<accession>A0ABV0MES8</accession>
<dbReference type="Proteomes" id="UP001476798">
    <property type="component" value="Unassembled WGS sequence"/>
</dbReference>
<gene>
    <name evidence="2" type="ORF">GOODEAATRI_003373</name>
</gene>
<protein>
    <recommendedName>
        <fullName evidence="4">Secreted protein</fullName>
    </recommendedName>
</protein>
<comment type="caution">
    <text evidence="2">The sequence shown here is derived from an EMBL/GenBank/DDBJ whole genome shotgun (WGS) entry which is preliminary data.</text>
</comment>
<feature type="chain" id="PRO_5045334737" description="Secreted protein" evidence="1">
    <location>
        <begin position="26"/>
        <end position="67"/>
    </location>
</feature>
<keyword evidence="1" id="KW-0732">Signal</keyword>
<sequence length="67" mass="7883">MRIMWLLRKMLYPGTLALLTQPTTSQRDTLTWREPRLVMPTPQRSLRYQYPQLPNIATLRAGRQAEG</sequence>